<dbReference type="RefSeq" id="WP_021859737.1">
    <property type="nucleotide sequence ID" value="NZ_JACOOY010000009.1"/>
</dbReference>
<name>A0ABR7EV71_9FIRM</name>
<evidence type="ECO:0000313" key="1">
    <source>
        <dbReference type="EMBL" id="MBC5665259.1"/>
    </source>
</evidence>
<protein>
    <submittedName>
        <fullName evidence="1">Uncharacterized protein</fullName>
    </submittedName>
</protein>
<keyword evidence="2" id="KW-1185">Reference proteome</keyword>
<accession>A0ABR7EV71</accession>
<dbReference type="Proteomes" id="UP000647235">
    <property type="component" value="Unassembled WGS sequence"/>
</dbReference>
<comment type="caution">
    <text evidence="1">The sequence shown here is derived from an EMBL/GenBank/DDBJ whole genome shotgun (WGS) entry which is preliminary data.</text>
</comment>
<reference evidence="1 2" key="1">
    <citation type="submission" date="2020-08" db="EMBL/GenBank/DDBJ databases">
        <title>Genome public.</title>
        <authorList>
            <person name="Liu C."/>
            <person name="Sun Q."/>
        </authorList>
    </citation>
    <scope>NUCLEOTIDE SEQUENCE [LARGE SCALE GENOMIC DNA]</scope>
    <source>
        <strain evidence="1 2">NSJ-36</strain>
    </source>
</reference>
<proteinExistence type="predicted"/>
<sequence length="79" mass="9190">MRHYRTQKIEIKKLDEIICNCCGKKISVINEVPQEDIVEVEKHWGYFSKKDGQKDAFDLCEDCYDRIVSGFSIPVTCDS</sequence>
<evidence type="ECO:0000313" key="2">
    <source>
        <dbReference type="Proteomes" id="UP000647235"/>
    </source>
</evidence>
<gene>
    <name evidence="1" type="ORF">H8S07_08205</name>
</gene>
<dbReference type="EMBL" id="JACOOY010000009">
    <property type="protein sequence ID" value="MBC5665259.1"/>
    <property type="molecule type" value="Genomic_DNA"/>
</dbReference>
<organism evidence="1 2">
    <name type="scientific">Dorea hominis</name>
    <dbReference type="NCBI Taxonomy" id="2763040"/>
    <lineage>
        <taxon>Bacteria</taxon>
        <taxon>Bacillati</taxon>
        <taxon>Bacillota</taxon>
        <taxon>Clostridia</taxon>
        <taxon>Lachnospirales</taxon>
        <taxon>Lachnospiraceae</taxon>
        <taxon>Dorea</taxon>
    </lineage>
</organism>